<keyword evidence="6 7" id="KW-0472">Membrane</keyword>
<dbReference type="Pfam" id="PF00691">
    <property type="entry name" value="OmpA"/>
    <property type="match status" value="1"/>
</dbReference>
<dbReference type="InterPro" id="IPR025713">
    <property type="entry name" value="MotB-like_N_dom"/>
</dbReference>
<dbReference type="OrthoDB" id="5292153at2"/>
<keyword evidence="3" id="KW-1003">Cell membrane</keyword>
<evidence type="ECO:0000256" key="7">
    <source>
        <dbReference type="PROSITE-ProRule" id="PRU00473"/>
    </source>
</evidence>
<accession>A0A1Y0HKG2</accession>
<dbReference type="InterPro" id="IPR050330">
    <property type="entry name" value="Bact_OuterMem_StrucFunc"/>
</dbReference>
<dbReference type="SUPFAM" id="SSF103088">
    <property type="entry name" value="OmpA-like"/>
    <property type="match status" value="1"/>
</dbReference>
<dbReference type="InterPro" id="IPR036737">
    <property type="entry name" value="OmpA-like_sf"/>
</dbReference>
<evidence type="ECO:0000313" key="11">
    <source>
        <dbReference type="EMBL" id="ARU48568.1"/>
    </source>
</evidence>
<dbReference type="Gene3D" id="3.30.1330.60">
    <property type="entry name" value="OmpA-like domain"/>
    <property type="match status" value="1"/>
</dbReference>
<dbReference type="Pfam" id="PF13677">
    <property type="entry name" value="MotB_plug"/>
    <property type="match status" value="1"/>
</dbReference>
<evidence type="ECO:0000256" key="1">
    <source>
        <dbReference type="ARBA" id="ARBA00004162"/>
    </source>
</evidence>
<protein>
    <submittedName>
        <fullName evidence="11">Motility protein B</fullName>
    </submittedName>
</protein>
<dbReference type="AlphaFoldDB" id="A0A1Y0HKG2"/>
<dbReference type="PANTHER" id="PTHR30329:SF21">
    <property type="entry name" value="LIPOPROTEIN YIAD-RELATED"/>
    <property type="match status" value="1"/>
</dbReference>
<dbReference type="InterPro" id="IPR006665">
    <property type="entry name" value="OmpA-like"/>
</dbReference>
<dbReference type="PROSITE" id="PS51123">
    <property type="entry name" value="OMPA_2"/>
    <property type="match status" value="1"/>
</dbReference>
<feature type="transmembrane region" description="Helical" evidence="9">
    <location>
        <begin position="16"/>
        <end position="38"/>
    </location>
</feature>
<comment type="similarity">
    <text evidence="2">Belongs to the MotB family.</text>
</comment>
<sequence>MGKKCKKVECEAGEKWAVPFADFFSLLLALFIALFAIASTNTEKMKALKEEFVKIYDYSAKPEEATPVMSMSIKSGDAAKDKDKGNAGGTSAQLEEIARLAQMIEKMNIGEGSLEQKVDGAILKLPTKLLFAPGSAEIVNSDSMLFLKRVSDIIAMLPKNVEVIVKGFTDATALPHGSKYQDNLELSSARANAVIRVLIRNGIAKDRLSSAGYGDTKPLTNNDTAEGRDKNGRVEFTMRISGPDNSTKKESILDTLNAINKKAE</sequence>
<keyword evidence="4 9" id="KW-0812">Transmembrane</keyword>
<name>A0A1Y0HKG2_9BACT</name>
<evidence type="ECO:0000256" key="4">
    <source>
        <dbReference type="ARBA" id="ARBA00022692"/>
    </source>
</evidence>
<dbReference type="PANTHER" id="PTHR30329">
    <property type="entry name" value="STATOR ELEMENT OF FLAGELLAR MOTOR COMPLEX"/>
    <property type="match status" value="1"/>
</dbReference>
<gene>
    <name evidence="11" type="ORF">Sdiek1_1404</name>
</gene>
<reference evidence="12" key="1">
    <citation type="submission" date="2017-05" db="EMBL/GenBank/DDBJ databases">
        <title>Dechlorination kinetics govern the competition between two new strains of the genus Sulfurospirillum.</title>
        <authorList>
            <person name="Buttet G.F."/>
            <person name="Murray A.M."/>
            <person name="Goris T."/>
            <person name="Burion M."/>
            <person name="Lin B."/>
            <person name="Rolle M."/>
            <person name="Maillard J."/>
        </authorList>
    </citation>
    <scope>NUCLEOTIDE SEQUENCE [LARGE SCALE GENOMIC DNA]</scope>
    <source>
        <strain evidence="12">SL2-1</strain>
    </source>
</reference>
<keyword evidence="5 9" id="KW-1133">Transmembrane helix</keyword>
<organism evidence="11 12">
    <name type="scientific">Sulfurospirillum diekertiae</name>
    <dbReference type="NCBI Taxonomy" id="1854492"/>
    <lineage>
        <taxon>Bacteria</taxon>
        <taxon>Pseudomonadati</taxon>
        <taxon>Campylobacterota</taxon>
        <taxon>Epsilonproteobacteria</taxon>
        <taxon>Campylobacterales</taxon>
        <taxon>Sulfurospirillaceae</taxon>
        <taxon>Sulfurospirillum</taxon>
    </lineage>
</organism>
<proteinExistence type="inferred from homology"/>
<dbReference type="Proteomes" id="UP000196005">
    <property type="component" value="Chromosome"/>
</dbReference>
<evidence type="ECO:0000256" key="3">
    <source>
        <dbReference type="ARBA" id="ARBA00022475"/>
    </source>
</evidence>
<evidence type="ECO:0000256" key="8">
    <source>
        <dbReference type="SAM" id="MobiDB-lite"/>
    </source>
</evidence>
<dbReference type="EMBL" id="CP021416">
    <property type="protein sequence ID" value="ARU48568.1"/>
    <property type="molecule type" value="Genomic_DNA"/>
</dbReference>
<keyword evidence="12" id="KW-1185">Reference proteome</keyword>
<dbReference type="GO" id="GO:0005886">
    <property type="term" value="C:plasma membrane"/>
    <property type="evidence" value="ECO:0007669"/>
    <property type="project" value="UniProtKB-SubCell"/>
</dbReference>
<feature type="domain" description="OmpA-like" evidence="10">
    <location>
        <begin position="118"/>
        <end position="242"/>
    </location>
</feature>
<evidence type="ECO:0000256" key="6">
    <source>
        <dbReference type="ARBA" id="ARBA00023136"/>
    </source>
</evidence>
<dbReference type="RefSeq" id="WP_087438512.1">
    <property type="nucleotide sequence ID" value="NZ_CP021416.1"/>
</dbReference>
<evidence type="ECO:0000256" key="5">
    <source>
        <dbReference type="ARBA" id="ARBA00022989"/>
    </source>
</evidence>
<dbReference type="NCBIfam" id="NF006285">
    <property type="entry name" value="PRK08457.1"/>
    <property type="match status" value="1"/>
</dbReference>
<comment type="subcellular location">
    <subcellularLocation>
        <location evidence="1">Cell membrane</location>
        <topology evidence="1">Single-pass membrane protein</topology>
    </subcellularLocation>
</comment>
<feature type="region of interest" description="Disordered" evidence="8">
    <location>
        <begin position="210"/>
        <end position="232"/>
    </location>
</feature>
<evidence type="ECO:0000313" key="12">
    <source>
        <dbReference type="Proteomes" id="UP000196005"/>
    </source>
</evidence>
<evidence type="ECO:0000259" key="10">
    <source>
        <dbReference type="PROSITE" id="PS51123"/>
    </source>
</evidence>
<evidence type="ECO:0000256" key="9">
    <source>
        <dbReference type="SAM" id="Phobius"/>
    </source>
</evidence>
<dbReference type="KEGG" id="suls:Sdiek1_1404"/>
<dbReference type="CDD" id="cd07185">
    <property type="entry name" value="OmpA_C-like"/>
    <property type="match status" value="1"/>
</dbReference>
<evidence type="ECO:0000256" key="2">
    <source>
        <dbReference type="ARBA" id="ARBA00008914"/>
    </source>
</evidence>